<proteinExistence type="predicted"/>
<gene>
    <name evidence="3" type="ORF">DDB_G0272714</name>
</gene>
<feature type="transmembrane region" description="Helical" evidence="2">
    <location>
        <begin position="212"/>
        <end position="231"/>
    </location>
</feature>
<dbReference type="HOGENOM" id="CLU_774831_0_0_1"/>
<comment type="caution">
    <text evidence="3">The sequence shown here is derived from an EMBL/GenBank/DDBJ whole genome shotgun (WGS) entry which is preliminary data.</text>
</comment>
<evidence type="ECO:0000313" key="3">
    <source>
        <dbReference type="EMBL" id="EAL70994.1"/>
    </source>
</evidence>
<dbReference type="EMBL" id="AAFI02000008">
    <property type="protein sequence ID" value="EAL70994.1"/>
    <property type="molecule type" value="Genomic_DNA"/>
</dbReference>
<reference evidence="3 4" key="1">
    <citation type="journal article" date="2005" name="Nature">
        <title>The genome of the social amoeba Dictyostelium discoideum.</title>
        <authorList>
            <consortium name="The Dictyostelium discoideum Sequencing Consortium"/>
            <person name="Eichinger L."/>
            <person name="Pachebat J.A."/>
            <person name="Glockner G."/>
            <person name="Rajandream M.A."/>
            <person name="Sucgang R."/>
            <person name="Berriman M."/>
            <person name="Song J."/>
            <person name="Olsen R."/>
            <person name="Szafranski K."/>
            <person name="Xu Q."/>
            <person name="Tunggal B."/>
            <person name="Kummerfeld S."/>
            <person name="Madera M."/>
            <person name="Konfortov B.A."/>
            <person name="Rivero F."/>
            <person name="Bankier A.T."/>
            <person name="Lehmann R."/>
            <person name="Hamlin N."/>
            <person name="Davies R."/>
            <person name="Gaudet P."/>
            <person name="Fey P."/>
            <person name="Pilcher K."/>
            <person name="Chen G."/>
            <person name="Saunders D."/>
            <person name="Sodergren E."/>
            <person name="Davis P."/>
            <person name="Kerhornou A."/>
            <person name="Nie X."/>
            <person name="Hall N."/>
            <person name="Anjard C."/>
            <person name="Hemphill L."/>
            <person name="Bason N."/>
            <person name="Farbrother P."/>
            <person name="Desany B."/>
            <person name="Just E."/>
            <person name="Morio T."/>
            <person name="Rost R."/>
            <person name="Churcher C."/>
            <person name="Cooper J."/>
            <person name="Haydock S."/>
            <person name="van Driessche N."/>
            <person name="Cronin A."/>
            <person name="Goodhead I."/>
            <person name="Muzny D."/>
            <person name="Mourier T."/>
            <person name="Pain A."/>
            <person name="Lu M."/>
            <person name="Harper D."/>
            <person name="Lindsay R."/>
            <person name="Hauser H."/>
            <person name="James K."/>
            <person name="Quiles M."/>
            <person name="Madan Babu M."/>
            <person name="Saito T."/>
            <person name="Buchrieser C."/>
            <person name="Wardroper A."/>
            <person name="Felder M."/>
            <person name="Thangavelu M."/>
            <person name="Johnson D."/>
            <person name="Knights A."/>
            <person name="Loulseged H."/>
            <person name="Mungall K."/>
            <person name="Oliver K."/>
            <person name="Price C."/>
            <person name="Quail M.A."/>
            <person name="Urushihara H."/>
            <person name="Hernandez J."/>
            <person name="Rabbinowitsch E."/>
            <person name="Steffen D."/>
            <person name="Sanders M."/>
            <person name="Ma J."/>
            <person name="Kohara Y."/>
            <person name="Sharp S."/>
            <person name="Simmonds M."/>
            <person name="Spiegler S."/>
            <person name="Tivey A."/>
            <person name="Sugano S."/>
            <person name="White B."/>
            <person name="Walker D."/>
            <person name="Woodward J."/>
            <person name="Winckler T."/>
            <person name="Tanaka Y."/>
            <person name="Shaulsky G."/>
            <person name="Schleicher M."/>
            <person name="Weinstock G."/>
            <person name="Rosenthal A."/>
            <person name="Cox E.C."/>
            <person name="Chisholm R.L."/>
            <person name="Gibbs R."/>
            <person name="Loomis W.F."/>
            <person name="Platzer M."/>
            <person name="Kay R.R."/>
            <person name="Williams J."/>
            <person name="Dear P.H."/>
            <person name="Noegel A.A."/>
            <person name="Barrell B."/>
            <person name="Kuspa A."/>
        </authorList>
    </citation>
    <scope>NUCLEOTIDE SEQUENCE [LARGE SCALE GENOMIC DNA]</scope>
    <source>
        <strain evidence="3 4">AX4</strain>
    </source>
</reference>
<feature type="transmembrane region" description="Helical" evidence="2">
    <location>
        <begin position="182"/>
        <end position="206"/>
    </location>
</feature>
<accession>Q86II9</accession>
<name>Q86II9_DICDI</name>
<evidence type="ECO:0000256" key="1">
    <source>
        <dbReference type="SAM" id="MobiDB-lite"/>
    </source>
</evidence>
<keyword evidence="4" id="KW-1185">Reference proteome</keyword>
<dbReference type="KEGG" id="ddi:DDB_G0272714"/>
<dbReference type="PaxDb" id="44689-DDB0168886"/>
<sequence length="358" mass="39920">MGNKNSLEQSDGAGDGACDLIPDFKEFDKDEEFVNVVKNFLIVCEKIMKKENKNFLENQNELIKLISKTIKQSKYFGEISSNISKNLINIRENYLLVAKNQINSSTNKVVKALELKIDIGKVVKMVNVGKDLKIGVPKLKEIQSQLKNFTERINSQKDNLFYKKLIKFFKLQGKIDDKKKPISLFVVGVCSVPAGVITASVVITIGLSAFPFTIPVSVFILGCATTLICLINKSINTGRIYDQFIETISFISSQLEAFISHLSICANDFCNGLTKSLELLEKSDDKVVSIEHVDANIKIVDNILKKIQTIQTLSKQLESYEECLNVKGTGWNFMRSIGFSSQSQSSSPTSSSQSMVKK</sequence>
<dbReference type="Proteomes" id="UP000002195">
    <property type="component" value="Unassembled WGS sequence"/>
</dbReference>
<protein>
    <recommendedName>
        <fullName evidence="5">Transmembrane protein</fullName>
    </recommendedName>
</protein>
<dbReference type="GeneID" id="8618545"/>
<accession>Q559F0</accession>
<keyword evidence="2" id="KW-0812">Transmembrane</keyword>
<feature type="region of interest" description="Disordered" evidence="1">
    <location>
        <begin position="339"/>
        <end position="358"/>
    </location>
</feature>
<dbReference type="VEuPathDB" id="AmoebaDB:DDB_G0272714"/>
<dbReference type="AlphaFoldDB" id="Q86II9"/>
<evidence type="ECO:0000256" key="2">
    <source>
        <dbReference type="SAM" id="Phobius"/>
    </source>
</evidence>
<feature type="compositionally biased region" description="Low complexity" evidence="1">
    <location>
        <begin position="340"/>
        <end position="358"/>
    </location>
</feature>
<organism evidence="3 4">
    <name type="scientific">Dictyostelium discoideum</name>
    <name type="common">Social amoeba</name>
    <dbReference type="NCBI Taxonomy" id="44689"/>
    <lineage>
        <taxon>Eukaryota</taxon>
        <taxon>Amoebozoa</taxon>
        <taxon>Evosea</taxon>
        <taxon>Eumycetozoa</taxon>
        <taxon>Dictyostelia</taxon>
        <taxon>Dictyosteliales</taxon>
        <taxon>Dictyosteliaceae</taxon>
        <taxon>Dictyostelium</taxon>
    </lineage>
</organism>
<keyword evidence="2" id="KW-0472">Membrane</keyword>
<dbReference type="InParanoid" id="Q86II9"/>
<dbReference type="RefSeq" id="XP_644866.1">
    <property type="nucleotide sequence ID" value="XM_639774.1"/>
</dbReference>
<evidence type="ECO:0008006" key="5">
    <source>
        <dbReference type="Google" id="ProtNLM"/>
    </source>
</evidence>
<keyword evidence="2" id="KW-1133">Transmembrane helix</keyword>
<evidence type="ECO:0000313" key="4">
    <source>
        <dbReference type="Proteomes" id="UP000002195"/>
    </source>
</evidence>
<dbReference type="dictyBase" id="DDB_G0272714"/>